<dbReference type="GO" id="GO:0006635">
    <property type="term" value="P:fatty acid beta-oxidation"/>
    <property type="evidence" value="ECO:0007669"/>
    <property type="project" value="TreeGrafter"/>
</dbReference>
<dbReference type="InterPro" id="IPR001753">
    <property type="entry name" value="Enoyl-CoA_hydra/iso"/>
</dbReference>
<evidence type="ECO:0000256" key="1">
    <source>
        <dbReference type="ARBA" id="ARBA00005254"/>
    </source>
</evidence>
<dbReference type="InterPro" id="IPR029045">
    <property type="entry name" value="ClpP/crotonase-like_dom_sf"/>
</dbReference>
<name>A0A9J5XX68_SOLCO</name>
<keyword evidence="2" id="KW-0456">Lyase</keyword>
<dbReference type="PANTHER" id="PTHR11941:SF171">
    <property type="entry name" value="SD19268P"/>
    <property type="match status" value="1"/>
</dbReference>
<dbReference type="PANTHER" id="PTHR11941">
    <property type="entry name" value="ENOYL-COA HYDRATASE-RELATED"/>
    <property type="match status" value="1"/>
</dbReference>
<dbReference type="FunFam" id="1.10.12.10:FF:000001">
    <property type="entry name" value="Probable enoyl-CoA hydratase, mitochondrial"/>
    <property type="match status" value="1"/>
</dbReference>
<accession>A0A9J5XX68</accession>
<organism evidence="3 4">
    <name type="scientific">Solanum commersonii</name>
    <name type="common">Commerson's wild potato</name>
    <name type="synonym">Commerson's nightshade</name>
    <dbReference type="NCBI Taxonomy" id="4109"/>
    <lineage>
        <taxon>Eukaryota</taxon>
        <taxon>Viridiplantae</taxon>
        <taxon>Streptophyta</taxon>
        <taxon>Embryophyta</taxon>
        <taxon>Tracheophyta</taxon>
        <taxon>Spermatophyta</taxon>
        <taxon>Magnoliopsida</taxon>
        <taxon>eudicotyledons</taxon>
        <taxon>Gunneridae</taxon>
        <taxon>Pentapetalae</taxon>
        <taxon>asterids</taxon>
        <taxon>lamiids</taxon>
        <taxon>Solanales</taxon>
        <taxon>Solanaceae</taxon>
        <taxon>Solanoideae</taxon>
        <taxon>Solaneae</taxon>
        <taxon>Solanum</taxon>
    </lineage>
</organism>
<dbReference type="EMBL" id="JACXVP010000008">
    <property type="protein sequence ID" value="KAG5592793.1"/>
    <property type="molecule type" value="Genomic_DNA"/>
</dbReference>
<dbReference type="GO" id="GO:0005739">
    <property type="term" value="C:mitochondrion"/>
    <property type="evidence" value="ECO:0007669"/>
    <property type="project" value="TreeGrafter"/>
</dbReference>
<evidence type="ECO:0000313" key="4">
    <source>
        <dbReference type="Proteomes" id="UP000824120"/>
    </source>
</evidence>
<evidence type="ECO:0000256" key="2">
    <source>
        <dbReference type="ARBA" id="ARBA00023239"/>
    </source>
</evidence>
<protein>
    <recommendedName>
        <fullName evidence="5">Methylglutaconyl-CoA hydratase, mitochondrial</fullName>
    </recommendedName>
</protein>
<sequence length="113" mass="12541">MSANPSKTPLGYLHSPTVQVLRMKNTCHAGLVNYCVPAGEARLKALELARDINQKGPLALRMAKRAIDQGVELDTESGLALEWDCYEQLLDTKDRVEGLAAFAERRKPQYKGE</sequence>
<dbReference type="Proteomes" id="UP000824120">
    <property type="component" value="Chromosome 8"/>
</dbReference>
<comment type="similarity">
    <text evidence="1">Belongs to the enoyl-CoA hydratase/isomerase family.</text>
</comment>
<evidence type="ECO:0008006" key="5">
    <source>
        <dbReference type="Google" id="ProtNLM"/>
    </source>
</evidence>
<dbReference type="OrthoDB" id="2139957at2759"/>
<reference evidence="3 4" key="1">
    <citation type="submission" date="2020-09" db="EMBL/GenBank/DDBJ databases">
        <title>De no assembly of potato wild relative species, Solanum commersonii.</title>
        <authorList>
            <person name="Cho K."/>
        </authorList>
    </citation>
    <scope>NUCLEOTIDE SEQUENCE [LARGE SCALE GENOMIC DNA]</scope>
    <source>
        <strain evidence="3">LZ3.2</strain>
        <tissue evidence="3">Leaf</tissue>
    </source>
</reference>
<dbReference type="Gene3D" id="1.10.12.10">
    <property type="entry name" value="Lyase 2-enoyl-coa Hydratase, Chain A, domain 2"/>
    <property type="match status" value="1"/>
</dbReference>
<evidence type="ECO:0000313" key="3">
    <source>
        <dbReference type="EMBL" id="KAG5592793.1"/>
    </source>
</evidence>
<dbReference type="GO" id="GO:0016836">
    <property type="term" value="F:hydro-lyase activity"/>
    <property type="evidence" value="ECO:0007669"/>
    <property type="project" value="UniProtKB-ARBA"/>
</dbReference>
<dbReference type="AlphaFoldDB" id="A0A9J5XX68"/>
<keyword evidence="4" id="KW-1185">Reference proteome</keyword>
<dbReference type="Pfam" id="PF00378">
    <property type="entry name" value="ECH_1"/>
    <property type="match status" value="1"/>
</dbReference>
<dbReference type="SUPFAM" id="SSF52096">
    <property type="entry name" value="ClpP/crotonase"/>
    <property type="match status" value="1"/>
</dbReference>
<dbReference type="InterPro" id="IPR014748">
    <property type="entry name" value="Enoyl-CoA_hydra_C"/>
</dbReference>
<gene>
    <name evidence="3" type="ORF">H5410_043307</name>
</gene>
<proteinExistence type="inferred from homology"/>
<comment type="caution">
    <text evidence="3">The sequence shown here is derived from an EMBL/GenBank/DDBJ whole genome shotgun (WGS) entry which is preliminary data.</text>
</comment>